<dbReference type="AlphaFoldDB" id="A0A6U4NPK0"/>
<protein>
    <submittedName>
        <fullName evidence="1">Uncharacterized protein</fullName>
    </submittedName>
</protein>
<proteinExistence type="predicted"/>
<evidence type="ECO:0000313" key="1">
    <source>
        <dbReference type="EMBL" id="CAD8950847.1"/>
    </source>
</evidence>
<reference evidence="1" key="1">
    <citation type="submission" date="2021-01" db="EMBL/GenBank/DDBJ databases">
        <authorList>
            <person name="Corre E."/>
            <person name="Pelletier E."/>
            <person name="Niang G."/>
            <person name="Scheremetjew M."/>
            <person name="Finn R."/>
            <person name="Kale V."/>
            <person name="Holt S."/>
            <person name="Cochrane G."/>
            <person name="Meng A."/>
            <person name="Brown T."/>
            <person name="Cohen L."/>
        </authorList>
    </citation>
    <scope>NUCLEOTIDE SEQUENCE</scope>
    <source>
        <strain evidence="1">CCMP644</strain>
    </source>
</reference>
<name>A0A6U4NPK0_HEMAN</name>
<sequence length="268" mass="29033">MEGGAAGDNVSEKIVEALANIQCNRRRDICTALGIKGATSLSSNGQLDAIRGLGPTWKGVADAIVLLEGGGPAGTKHGTRERFQKHGTLIREQLLKGGEHRELGDLIERASASAKAAGGKEQAERLEYARRRRAEVKAWQDTPLVLEANAKAREQEAYKQVHGSLQGWEEHLRELLKRQPIDYDTDDSFFALDPLVVSDEEEGAEEEVLSSSESAHVDIMESHELFAVPLLGADVGVMVPRATFQPATGQAVQSEGYVVLIFEASEHG</sequence>
<accession>A0A6U4NPK0</accession>
<organism evidence="1">
    <name type="scientific">Hemiselmis andersenii</name>
    <name type="common">Cryptophyte alga</name>
    <dbReference type="NCBI Taxonomy" id="464988"/>
    <lineage>
        <taxon>Eukaryota</taxon>
        <taxon>Cryptophyceae</taxon>
        <taxon>Cryptomonadales</taxon>
        <taxon>Hemiselmidaceae</taxon>
        <taxon>Hemiselmis</taxon>
    </lineage>
</organism>
<gene>
    <name evidence="1" type="ORF">HAND00432_LOCUS5374</name>
</gene>
<dbReference type="EMBL" id="HBFX01009028">
    <property type="protein sequence ID" value="CAD8950847.1"/>
    <property type="molecule type" value="Transcribed_RNA"/>
</dbReference>